<comment type="caution">
    <text evidence="1">The sequence shown here is derived from an EMBL/GenBank/DDBJ whole genome shotgun (WGS) entry which is preliminary data.</text>
</comment>
<dbReference type="PANTHER" id="PTHR34547">
    <property type="entry name" value="YACP-LIKE NYN DOMAIN PROTEIN"/>
    <property type="match status" value="1"/>
</dbReference>
<sequence>MKKDFLLVDGYNIIHAWDDLKEMAEVSLESARNKLLDIMSNYQGYKSRLTVIVVFDGYLVKGSIGTAYQHNNIFVVFTKEAETADHYIEKTVNRLPRECKIRVATSDGLEQLIILGHGAVRMSARELKKEIEYVNNHIRETYIQTRPPKNNLLMDNLDEETQKILERMRRGKN</sequence>
<evidence type="ECO:0008006" key="2">
    <source>
        <dbReference type="Google" id="ProtNLM"/>
    </source>
</evidence>
<protein>
    <recommendedName>
        <fullName evidence="2">RNA-binding protein</fullName>
    </recommendedName>
</protein>
<dbReference type="AlphaFoldDB" id="A0A645GE27"/>
<dbReference type="InterPro" id="IPR010298">
    <property type="entry name" value="YacP-like"/>
</dbReference>
<gene>
    <name evidence="1" type="primary">yacP_3</name>
    <name evidence="1" type="ORF">SDC9_171804</name>
</gene>
<proteinExistence type="predicted"/>
<dbReference type="PANTHER" id="PTHR34547:SF1">
    <property type="entry name" value="YACP-LIKE NYN DOMAIN PROTEIN"/>
    <property type="match status" value="1"/>
</dbReference>
<accession>A0A645GE27</accession>
<reference evidence="1" key="1">
    <citation type="submission" date="2019-08" db="EMBL/GenBank/DDBJ databases">
        <authorList>
            <person name="Kucharzyk K."/>
            <person name="Murdoch R.W."/>
            <person name="Higgins S."/>
            <person name="Loffler F."/>
        </authorList>
    </citation>
    <scope>NUCLEOTIDE SEQUENCE</scope>
</reference>
<dbReference type="EMBL" id="VSSQ01073254">
    <property type="protein sequence ID" value="MPN24406.1"/>
    <property type="molecule type" value="Genomic_DNA"/>
</dbReference>
<organism evidence="1">
    <name type="scientific">bioreactor metagenome</name>
    <dbReference type="NCBI Taxonomy" id="1076179"/>
    <lineage>
        <taxon>unclassified sequences</taxon>
        <taxon>metagenomes</taxon>
        <taxon>ecological metagenomes</taxon>
    </lineage>
</organism>
<dbReference type="Pfam" id="PF05991">
    <property type="entry name" value="NYN_YacP"/>
    <property type="match status" value="1"/>
</dbReference>
<dbReference type="CDD" id="cd10912">
    <property type="entry name" value="PIN_YacP-like"/>
    <property type="match status" value="1"/>
</dbReference>
<evidence type="ECO:0000313" key="1">
    <source>
        <dbReference type="EMBL" id="MPN24406.1"/>
    </source>
</evidence>
<name>A0A645GE27_9ZZZZ</name>